<keyword evidence="2" id="KW-1185">Reference proteome</keyword>
<evidence type="ECO:0000313" key="2">
    <source>
        <dbReference type="Proteomes" id="UP000091857"/>
    </source>
</evidence>
<name>A0ACB7GAJ1_MANES</name>
<protein>
    <submittedName>
        <fullName evidence="1">Uncharacterized protein</fullName>
    </submittedName>
</protein>
<gene>
    <name evidence="1" type="ORF">MANES_15G103300v8</name>
</gene>
<dbReference type="EMBL" id="CM004401">
    <property type="protein sequence ID" value="KAG8637292.1"/>
    <property type="molecule type" value="Genomic_DNA"/>
</dbReference>
<comment type="caution">
    <text evidence="1">The sequence shown here is derived from an EMBL/GenBank/DDBJ whole genome shotgun (WGS) entry which is preliminary data.</text>
</comment>
<dbReference type="Proteomes" id="UP000091857">
    <property type="component" value="Chromosome 15"/>
</dbReference>
<proteinExistence type="predicted"/>
<accession>A0ACB7GAJ1</accession>
<sequence length="225" mass="24233">MDYRGINNHEEAANMMDLTLKLGLPNENNNQSQIWQDGNVVPTTPCLANFCFPGPYTALLQGESNSYGMSSGGGQVATGGNPGGSSNPNGGQNFINANQEVAWPEQEAEMRDLNSSLVDPAFNPMPGLSFMNSNTVLDSSSRKVKDDGDESGNSSAGKQVSRRQRYGSFVEPNKRCTNNNCNTTDTPMWRKGPLGPKTLCNACGIKYRKEGEKKRAKAAAKNSNA</sequence>
<reference evidence="2" key="1">
    <citation type="journal article" date="2016" name="Nat. Biotechnol.">
        <title>Sequencing wild and cultivated cassava and related species reveals extensive interspecific hybridization and genetic diversity.</title>
        <authorList>
            <person name="Bredeson J.V."/>
            <person name="Lyons J.B."/>
            <person name="Prochnik S.E."/>
            <person name="Wu G.A."/>
            <person name="Ha C.M."/>
            <person name="Edsinger-Gonzales E."/>
            <person name="Grimwood J."/>
            <person name="Schmutz J."/>
            <person name="Rabbi I.Y."/>
            <person name="Egesi C."/>
            <person name="Nauluvula P."/>
            <person name="Lebot V."/>
            <person name="Ndunguru J."/>
            <person name="Mkamilo G."/>
            <person name="Bart R.S."/>
            <person name="Setter T.L."/>
            <person name="Gleadow R.M."/>
            <person name="Kulakow P."/>
            <person name="Ferguson M.E."/>
            <person name="Rounsley S."/>
            <person name="Rokhsar D.S."/>
        </authorList>
    </citation>
    <scope>NUCLEOTIDE SEQUENCE [LARGE SCALE GENOMIC DNA]</scope>
    <source>
        <strain evidence="2">cv. AM560-2</strain>
    </source>
</reference>
<evidence type="ECO:0000313" key="1">
    <source>
        <dbReference type="EMBL" id="KAG8637292.1"/>
    </source>
</evidence>
<organism evidence="1 2">
    <name type="scientific">Manihot esculenta</name>
    <name type="common">Cassava</name>
    <name type="synonym">Jatropha manihot</name>
    <dbReference type="NCBI Taxonomy" id="3983"/>
    <lineage>
        <taxon>Eukaryota</taxon>
        <taxon>Viridiplantae</taxon>
        <taxon>Streptophyta</taxon>
        <taxon>Embryophyta</taxon>
        <taxon>Tracheophyta</taxon>
        <taxon>Spermatophyta</taxon>
        <taxon>Magnoliopsida</taxon>
        <taxon>eudicotyledons</taxon>
        <taxon>Gunneridae</taxon>
        <taxon>Pentapetalae</taxon>
        <taxon>rosids</taxon>
        <taxon>fabids</taxon>
        <taxon>Malpighiales</taxon>
        <taxon>Euphorbiaceae</taxon>
        <taxon>Crotonoideae</taxon>
        <taxon>Manihoteae</taxon>
        <taxon>Manihot</taxon>
    </lineage>
</organism>